<protein>
    <submittedName>
        <fullName evidence="2">Uncharacterized protein</fullName>
    </submittedName>
</protein>
<feature type="non-terminal residue" evidence="2">
    <location>
        <position position="68"/>
    </location>
</feature>
<dbReference type="AlphaFoldDB" id="T1B3E8"/>
<proteinExistence type="predicted"/>
<reference evidence="2" key="2">
    <citation type="journal article" date="2014" name="ISME J.">
        <title>Microbial stratification in low pH oxic and suboxic macroscopic growths along an acid mine drainage.</title>
        <authorList>
            <person name="Mendez-Garcia C."/>
            <person name="Mesa V."/>
            <person name="Sprenger R.R."/>
            <person name="Richter M."/>
            <person name="Diez M.S."/>
            <person name="Solano J."/>
            <person name="Bargiela R."/>
            <person name="Golyshina O.V."/>
            <person name="Manteca A."/>
            <person name="Ramos J.L."/>
            <person name="Gallego J.R."/>
            <person name="Llorente I."/>
            <person name="Martins Dos Santos V.A."/>
            <person name="Jensen O.N."/>
            <person name="Pelaez A.I."/>
            <person name="Sanchez J."/>
            <person name="Ferrer M."/>
        </authorList>
    </citation>
    <scope>NUCLEOTIDE SEQUENCE</scope>
</reference>
<accession>T1B3E8</accession>
<comment type="caution">
    <text evidence="2">The sequence shown here is derived from an EMBL/GenBank/DDBJ whole genome shotgun (WGS) entry which is preliminary data.</text>
</comment>
<reference evidence="2" key="1">
    <citation type="submission" date="2013-08" db="EMBL/GenBank/DDBJ databases">
        <authorList>
            <person name="Mendez C."/>
            <person name="Richter M."/>
            <person name="Ferrer M."/>
            <person name="Sanchez J."/>
        </authorList>
    </citation>
    <scope>NUCLEOTIDE SEQUENCE</scope>
</reference>
<name>T1B3E8_9ZZZZ</name>
<evidence type="ECO:0000313" key="2">
    <source>
        <dbReference type="EMBL" id="EQD48885.1"/>
    </source>
</evidence>
<dbReference type="EMBL" id="AUZY01007751">
    <property type="protein sequence ID" value="EQD48885.1"/>
    <property type="molecule type" value="Genomic_DNA"/>
</dbReference>
<organism evidence="2">
    <name type="scientific">mine drainage metagenome</name>
    <dbReference type="NCBI Taxonomy" id="410659"/>
    <lineage>
        <taxon>unclassified sequences</taxon>
        <taxon>metagenomes</taxon>
        <taxon>ecological metagenomes</taxon>
    </lineage>
</organism>
<feature type="region of interest" description="Disordered" evidence="1">
    <location>
        <begin position="1"/>
        <end position="25"/>
    </location>
</feature>
<gene>
    <name evidence="2" type="ORF">B1B_11872</name>
</gene>
<sequence>MTSDEKPTGGRFTGHGPEWRSSGLAAQDAQAATAWVEQIIDRRSMLTGKDRVADVRDAMWELEKDGQI</sequence>
<evidence type="ECO:0000256" key="1">
    <source>
        <dbReference type="SAM" id="MobiDB-lite"/>
    </source>
</evidence>